<evidence type="ECO:0000259" key="7">
    <source>
        <dbReference type="Pfam" id="PF06817"/>
    </source>
</evidence>
<sequence>LQKLLGSINWVRPYLGFTSEQLSPLFALLKGDRDLCSTRTVAAQILSEIDEAMSECWVCRIELDVPITLFVIFCGLHPTGIIGQWNIKWKDPLHIL</sequence>
<reference evidence="8" key="1">
    <citation type="submission" date="2019-10" db="EMBL/GenBank/DDBJ databases">
        <title>Bird 10,000 Genomes (B10K) Project - Family phase.</title>
        <authorList>
            <person name="Zhang G."/>
        </authorList>
    </citation>
    <scope>NUCLEOTIDE SEQUENCE</scope>
    <source>
        <strain evidence="8">B10K-DU-002-55</strain>
        <tissue evidence="8">Muscle</tissue>
    </source>
</reference>
<feature type="domain" description="Reverse transcriptase thumb" evidence="7">
    <location>
        <begin position="1"/>
        <end position="48"/>
    </location>
</feature>
<dbReference type="Gene3D" id="3.30.70.270">
    <property type="match status" value="1"/>
</dbReference>
<evidence type="ECO:0000256" key="3">
    <source>
        <dbReference type="ARBA" id="ARBA00022722"/>
    </source>
</evidence>
<feature type="non-terminal residue" evidence="8">
    <location>
        <position position="96"/>
    </location>
</feature>
<keyword evidence="4" id="KW-0255">Endonuclease</keyword>
<keyword evidence="6" id="KW-0695">RNA-directed DNA polymerase</keyword>
<evidence type="ECO:0000256" key="4">
    <source>
        <dbReference type="ARBA" id="ARBA00022759"/>
    </source>
</evidence>
<dbReference type="GO" id="GO:0016787">
    <property type="term" value="F:hydrolase activity"/>
    <property type="evidence" value="ECO:0007669"/>
    <property type="project" value="UniProtKB-KW"/>
</dbReference>
<evidence type="ECO:0000256" key="1">
    <source>
        <dbReference type="ARBA" id="ARBA00022679"/>
    </source>
</evidence>
<organism evidence="8 9">
    <name type="scientific">Calyptomena viridis</name>
    <name type="common">Lesser green broadbill</name>
    <dbReference type="NCBI Taxonomy" id="135972"/>
    <lineage>
        <taxon>Eukaryota</taxon>
        <taxon>Metazoa</taxon>
        <taxon>Chordata</taxon>
        <taxon>Craniata</taxon>
        <taxon>Vertebrata</taxon>
        <taxon>Euteleostomi</taxon>
        <taxon>Archelosauria</taxon>
        <taxon>Archosauria</taxon>
        <taxon>Dinosauria</taxon>
        <taxon>Saurischia</taxon>
        <taxon>Theropoda</taxon>
        <taxon>Coelurosauria</taxon>
        <taxon>Aves</taxon>
        <taxon>Neognathae</taxon>
        <taxon>Neoaves</taxon>
        <taxon>Telluraves</taxon>
        <taxon>Australaves</taxon>
        <taxon>Passeriformes</taxon>
        <taxon>Eurylaimidae</taxon>
        <taxon>Calyptomena</taxon>
    </lineage>
</organism>
<evidence type="ECO:0000256" key="6">
    <source>
        <dbReference type="ARBA" id="ARBA00022918"/>
    </source>
</evidence>
<dbReference type="PANTHER" id="PTHR41694:SF3">
    <property type="entry name" value="RNA-DIRECTED DNA POLYMERASE-RELATED"/>
    <property type="match status" value="1"/>
</dbReference>
<dbReference type="GO" id="GO:0035613">
    <property type="term" value="F:RNA stem-loop binding"/>
    <property type="evidence" value="ECO:0007669"/>
    <property type="project" value="TreeGrafter"/>
</dbReference>
<dbReference type="InterPro" id="IPR043128">
    <property type="entry name" value="Rev_trsase/Diguanyl_cyclase"/>
</dbReference>
<evidence type="ECO:0000313" key="9">
    <source>
        <dbReference type="Proteomes" id="UP000642973"/>
    </source>
</evidence>
<dbReference type="Pfam" id="PF06817">
    <property type="entry name" value="RVT_thumb"/>
    <property type="match status" value="1"/>
</dbReference>
<keyword evidence="2" id="KW-0548">Nucleotidyltransferase</keyword>
<gene>
    <name evidence="8" type="primary">Ervk18_3</name>
    <name evidence="8" type="ORF">CALVIR_R14849</name>
</gene>
<name>A0A851CD03_CALVR</name>
<keyword evidence="1" id="KW-0808">Transferase</keyword>
<dbReference type="AlphaFoldDB" id="A0A851CD03"/>
<dbReference type="EMBL" id="WEIV01015716">
    <property type="protein sequence ID" value="NWI55071.1"/>
    <property type="molecule type" value="Genomic_DNA"/>
</dbReference>
<evidence type="ECO:0000256" key="5">
    <source>
        <dbReference type="ARBA" id="ARBA00022801"/>
    </source>
</evidence>
<dbReference type="InterPro" id="IPR010661">
    <property type="entry name" value="RVT_thumb"/>
</dbReference>
<dbReference type="SUPFAM" id="SSF56672">
    <property type="entry name" value="DNA/RNA polymerases"/>
    <property type="match status" value="1"/>
</dbReference>
<keyword evidence="3" id="KW-0540">Nuclease</keyword>
<dbReference type="PANTHER" id="PTHR41694">
    <property type="entry name" value="ENDOGENOUS RETROVIRUS GROUP K MEMBER POL PROTEIN"/>
    <property type="match status" value="1"/>
</dbReference>
<dbReference type="GO" id="GO:0003964">
    <property type="term" value="F:RNA-directed DNA polymerase activity"/>
    <property type="evidence" value="ECO:0007669"/>
    <property type="project" value="UniProtKB-KW"/>
</dbReference>
<comment type="caution">
    <text evidence="8">The sequence shown here is derived from an EMBL/GenBank/DDBJ whole genome shotgun (WGS) entry which is preliminary data.</text>
</comment>
<evidence type="ECO:0000313" key="8">
    <source>
        <dbReference type="EMBL" id="NWI55071.1"/>
    </source>
</evidence>
<feature type="non-terminal residue" evidence="8">
    <location>
        <position position="1"/>
    </location>
</feature>
<dbReference type="InterPro" id="IPR043502">
    <property type="entry name" value="DNA/RNA_pol_sf"/>
</dbReference>
<proteinExistence type="predicted"/>
<dbReference type="Proteomes" id="UP000642973">
    <property type="component" value="Unassembled WGS sequence"/>
</dbReference>
<accession>A0A851CD03</accession>
<evidence type="ECO:0000256" key="2">
    <source>
        <dbReference type="ARBA" id="ARBA00022695"/>
    </source>
</evidence>
<dbReference type="GO" id="GO:0004519">
    <property type="term" value="F:endonuclease activity"/>
    <property type="evidence" value="ECO:0007669"/>
    <property type="project" value="UniProtKB-KW"/>
</dbReference>
<keyword evidence="5" id="KW-0378">Hydrolase</keyword>
<keyword evidence="9" id="KW-1185">Reference proteome</keyword>
<protein>
    <submittedName>
        <fullName evidence="8">POK18 protein</fullName>
    </submittedName>
</protein>